<keyword evidence="1" id="KW-0479">Metal-binding</keyword>
<sequence length="104" mass="11322">CMRTFDDTGHEQQLVVVGHEAGVRATEPKAQLGLGGRRWCCRTEGAVRWGGQEVEVSSIGRGCVRASHVGSPAYTCEVCGRPFNNTSAKSQHVQTHRRRIQCAG</sequence>
<evidence type="ECO:0000259" key="2">
    <source>
        <dbReference type="PROSITE" id="PS50157"/>
    </source>
</evidence>
<reference evidence="3" key="1">
    <citation type="submission" date="2021-06" db="EMBL/GenBank/DDBJ databases">
        <authorList>
            <person name="Hodson N. C."/>
            <person name="Mongue J. A."/>
            <person name="Jaron S. K."/>
        </authorList>
    </citation>
    <scope>NUCLEOTIDE SEQUENCE</scope>
</reference>
<dbReference type="AlphaFoldDB" id="A0A8J2K9F3"/>
<feature type="domain" description="C2H2-type" evidence="2">
    <location>
        <begin position="74"/>
        <end position="96"/>
    </location>
</feature>
<keyword evidence="4" id="KW-1185">Reference proteome</keyword>
<evidence type="ECO:0000256" key="1">
    <source>
        <dbReference type="PROSITE-ProRule" id="PRU00042"/>
    </source>
</evidence>
<dbReference type="PROSITE" id="PS00028">
    <property type="entry name" value="ZINC_FINGER_C2H2_1"/>
    <property type="match status" value="1"/>
</dbReference>
<name>A0A8J2K9F3_9HEXA</name>
<organism evidence="3 4">
    <name type="scientific">Allacma fusca</name>
    <dbReference type="NCBI Taxonomy" id="39272"/>
    <lineage>
        <taxon>Eukaryota</taxon>
        <taxon>Metazoa</taxon>
        <taxon>Ecdysozoa</taxon>
        <taxon>Arthropoda</taxon>
        <taxon>Hexapoda</taxon>
        <taxon>Collembola</taxon>
        <taxon>Symphypleona</taxon>
        <taxon>Sminthuridae</taxon>
        <taxon>Allacma</taxon>
    </lineage>
</organism>
<dbReference type="GO" id="GO:0008270">
    <property type="term" value="F:zinc ion binding"/>
    <property type="evidence" value="ECO:0007669"/>
    <property type="project" value="UniProtKB-KW"/>
</dbReference>
<keyword evidence="1" id="KW-0862">Zinc</keyword>
<keyword evidence="1" id="KW-0863">Zinc-finger</keyword>
<dbReference type="Proteomes" id="UP000708208">
    <property type="component" value="Unassembled WGS sequence"/>
</dbReference>
<gene>
    <name evidence="3" type="ORF">AFUS01_LOCUS10942</name>
</gene>
<dbReference type="PROSITE" id="PS50157">
    <property type="entry name" value="ZINC_FINGER_C2H2_2"/>
    <property type="match status" value="1"/>
</dbReference>
<accession>A0A8J2K9F3</accession>
<comment type="caution">
    <text evidence="3">The sequence shown here is derived from an EMBL/GenBank/DDBJ whole genome shotgun (WGS) entry which is preliminary data.</text>
</comment>
<evidence type="ECO:0000313" key="4">
    <source>
        <dbReference type="Proteomes" id="UP000708208"/>
    </source>
</evidence>
<feature type="non-terminal residue" evidence="3">
    <location>
        <position position="1"/>
    </location>
</feature>
<proteinExistence type="predicted"/>
<protein>
    <recommendedName>
        <fullName evidence="2">C2H2-type domain-containing protein</fullName>
    </recommendedName>
</protein>
<evidence type="ECO:0000313" key="3">
    <source>
        <dbReference type="EMBL" id="CAG7721748.1"/>
    </source>
</evidence>
<dbReference type="EMBL" id="CAJVCH010082470">
    <property type="protein sequence ID" value="CAG7721748.1"/>
    <property type="molecule type" value="Genomic_DNA"/>
</dbReference>
<dbReference type="InterPro" id="IPR013087">
    <property type="entry name" value="Znf_C2H2_type"/>
</dbReference>